<evidence type="ECO:0000313" key="2">
    <source>
        <dbReference type="Proteomes" id="UP000469724"/>
    </source>
</evidence>
<dbReference type="AlphaFoldDB" id="A0A7K3NGU1"/>
<dbReference type="RefSeq" id="WP_163300470.1">
    <property type="nucleotide sequence ID" value="NZ_JAAGRQ010000004.1"/>
</dbReference>
<gene>
    <name evidence="1" type="ORF">G3N56_01490</name>
</gene>
<proteinExistence type="predicted"/>
<keyword evidence="2" id="KW-1185">Reference proteome</keyword>
<name>A0A7K3NGU1_9BACT</name>
<dbReference type="EMBL" id="JAAGRQ010000004">
    <property type="protein sequence ID" value="NDY55416.1"/>
    <property type="molecule type" value="Genomic_DNA"/>
</dbReference>
<evidence type="ECO:0000313" key="1">
    <source>
        <dbReference type="EMBL" id="NDY55416.1"/>
    </source>
</evidence>
<protein>
    <submittedName>
        <fullName evidence="1">Uncharacterized protein</fullName>
    </submittedName>
</protein>
<comment type="caution">
    <text evidence="1">The sequence shown here is derived from an EMBL/GenBank/DDBJ whole genome shotgun (WGS) entry which is preliminary data.</text>
</comment>
<dbReference type="Proteomes" id="UP000469724">
    <property type="component" value="Unassembled WGS sequence"/>
</dbReference>
<accession>A0A7K3NGU1</accession>
<sequence>MIPLEPISLETKLFFLSAVEFGSRLFRGPVAPDRQGMAEWLELVTLAPAELVNMLPDDRPVLPGMEPDFALPALLARLTEMDDATQASQLPEAFARLFGPGAAPGAVPGADGAMPLMAHQLALDLEYLIALLAKGFLGGAPDMAAQAGAMCRDVLAPRLADLEGRLAAGDHTGVFATAAAVMLHVVRDLGQKL</sequence>
<reference evidence="1 2" key="1">
    <citation type="submission" date="2020-02" db="EMBL/GenBank/DDBJ databases">
        <title>Comparative genomics of sulfur disproportionating microorganisms.</title>
        <authorList>
            <person name="Ward L.M."/>
            <person name="Bertran E."/>
            <person name="Johnston D.T."/>
        </authorList>
    </citation>
    <scope>NUCLEOTIDE SEQUENCE [LARGE SCALE GENOMIC DNA]</scope>
    <source>
        <strain evidence="1 2">DSM 3696</strain>
    </source>
</reference>
<organism evidence="1 2">
    <name type="scientific">Desulfolutivibrio sulfodismutans</name>
    <dbReference type="NCBI Taxonomy" id="63561"/>
    <lineage>
        <taxon>Bacteria</taxon>
        <taxon>Pseudomonadati</taxon>
        <taxon>Thermodesulfobacteriota</taxon>
        <taxon>Desulfovibrionia</taxon>
        <taxon>Desulfovibrionales</taxon>
        <taxon>Desulfovibrionaceae</taxon>
        <taxon>Desulfolutivibrio</taxon>
    </lineage>
</organism>